<name>A0A934UKP6_9SPHI</name>
<proteinExistence type="predicted"/>
<feature type="signal peptide" evidence="1">
    <location>
        <begin position="1"/>
        <end position="20"/>
    </location>
</feature>
<evidence type="ECO:0000259" key="2">
    <source>
        <dbReference type="Pfam" id="PF18935"/>
    </source>
</evidence>
<feature type="domain" description="DUF5683" evidence="2">
    <location>
        <begin position="62"/>
        <end position="231"/>
    </location>
</feature>
<evidence type="ECO:0000313" key="4">
    <source>
        <dbReference type="Proteomes" id="UP000613193"/>
    </source>
</evidence>
<keyword evidence="4" id="KW-1185">Reference proteome</keyword>
<feature type="chain" id="PRO_5036968098" description="DUF5683 domain-containing protein" evidence="1">
    <location>
        <begin position="21"/>
        <end position="233"/>
    </location>
</feature>
<organism evidence="3 4">
    <name type="scientific">Mucilaginibacter segetis</name>
    <dbReference type="NCBI Taxonomy" id="2793071"/>
    <lineage>
        <taxon>Bacteria</taxon>
        <taxon>Pseudomonadati</taxon>
        <taxon>Bacteroidota</taxon>
        <taxon>Sphingobacteriia</taxon>
        <taxon>Sphingobacteriales</taxon>
        <taxon>Sphingobacteriaceae</taxon>
        <taxon>Mucilaginibacter</taxon>
    </lineage>
</organism>
<comment type="caution">
    <text evidence="3">The sequence shown here is derived from an EMBL/GenBank/DDBJ whole genome shotgun (WGS) entry which is preliminary data.</text>
</comment>
<evidence type="ECO:0000313" key="3">
    <source>
        <dbReference type="EMBL" id="MBK0377678.1"/>
    </source>
</evidence>
<accession>A0A934UKP6</accession>
<protein>
    <recommendedName>
        <fullName evidence="2">DUF5683 domain-containing protein</fullName>
    </recommendedName>
</protein>
<keyword evidence="1" id="KW-0732">Signal</keyword>
<gene>
    <name evidence="3" type="ORF">I5M19_00055</name>
</gene>
<dbReference type="InterPro" id="IPR043738">
    <property type="entry name" value="DUF5683"/>
</dbReference>
<dbReference type="Proteomes" id="UP000613193">
    <property type="component" value="Unassembled WGS sequence"/>
</dbReference>
<dbReference type="Pfam" id="PF18935">
    <property type="entry name" value="DUF5683"/>
    <property type="match status" value="1"/>
</dbReference>
<dbReference type="EMBL" id="JAEHFW010000001">
    <property type="protein sequence ID" value="MBK0377678.1"/>
    <property type="molecule type" value="Genomic_DNA"/>
</dbReference>
<dbReference type="RefSeq" id="WP_200062805.1">
    <property type="nucleotide sequence ID" value="NZ_JAEHFW010000001.1"/>
</dbReference>
<sequence>MLKQLVVLVLLLSVTVFAVAQNPDTTAATKTGTPPLKPDTVGRNSFAPKIKKEKVYHPDSTHIPSLAVKRSLIIPGWGQVYNHQIWKVPIIYGTLALLGAAIVYNQTNYKEFLALARIKQTGEIPQKPSDAYYAEYQKYKTDYDRYAVNNDFQTLANASDGFLRNRDLSILGVLGFWGIQTVDAYIQAKFISSYTVDSDLSIKVTPGLIGQPLYAANFNNTYIPGIKITFTLK</sequence>
<reference evidence="3" key="1">
    <citation type="submission" date="2020-12" db="EMBL/GenBank/DDBJ databases">
        <title>Bacterial novel species Mucilaginibacter sp. SD-g isolated from soil.</title>
        <authorList>
            <person name="Jung H.-Y."/>
        </authorList>
    </citation>
    <scope>NUCLEOTIDE SEQUENCE</scope>
    <source>
        <strain evidence="3">SD-g</strain>
    </source>
</reference>
<dbReference type="AlphaFoldDB" id="A0A934UKP6"/>
<evidence type="ECO:0000256" key="1">
    <source>
        <dbReference type="SAM" id="SignalP"/>
    </source>
</evidence>